<organism evidence="1 2">
    <name type="scientific">Clostridium sulfidigenes</name>
    <dbReference type="NCBI Taxonomy" id="318464"/>
    <lineage>
        <taxon>Bacteria</taxon>
        <taxon>Bacillati</taxon>
        <taxon>Bacillota</taxon>
        <taxon>Clostridia</taxon>
        <taxon>Eubacteriales</taxon>
        <taxon>Clostridiaceae</taxon>
        <taxon>Clostridium</taxon>
    </lineage>
</organism>
<comment type="caution">
    <text evidence="1">The sequence shown here is derived from an EMBL/GenBank/DDBJ whole genome shotgun (WGS) entry which is preliminary data.</text>
</comment>
<dbReference type="AlphaFoldDB" id="A0A927WC99"/>
<dbReference type="Proteomes" id="UP000768462">
    <property type="component" value="Unassembled WGS sequence"/>
</dbReference>
<proteinExistence type="predicted"/>
<reference evidence="1" key="1">
    <citation type="submission" date="2019-04" db="EMBL/GenBank/DDBJ databases">
        <title>Evolution of Biomass-Degrading Anaerobic Consortia Revealed by Metagenomics.</title>
        <authorList>
            <person name="Peng X."/>
        </authorList>
    </citation>
    <scope>NUCLEOTIDE SEQUENCE</scope>
    <source>
        <strain evidence="1">SIG254</strain>
    </source>
</reference>
<evidence type="ECO:0000313" key="2">
    <source>
        <dbReference type="Proteomes" id="UP000768462"/>
    </source>
</evidence>
<sequence>MIDNKSCPICGSSEIGQGKQTAQGKMMPVDNVLSLGSVVIADICTNCGHILSMKVVNPEKFK</sequence>
<dbReference type="EMBL" id="SVCM01000120">
    <property type="protein sequence ID" value="MBE6060565.1"/>
    <property type="molecule type" value="Genomic_DNA"/>
</dbReference>
<evidence type="ECO:0000313" key="1">
    <source>
        <dbReference type="EMBL" id="MBE6060565.1"/>
    </source>
</evidence>
<accession>A0A927WC99</accession>
<protein>
    <submittedName>
        <fullName evidence="1">Transcription initiation factor TFIIIB</fullName>
    </submittedName>
</protein>
<gene>
    <name evidence="1" type="ORF">E7215_10405</name>
</gene>
<name>A0A927WC99_9CLOT</name>